<sequence>MSGEVAANTRDADGGGEQSQNAASYLRELPRDFQEAVDEARRLLNHDPTIGGWDGFGEEHGTHMEQVQTHAATLATNIRSGASRVSSTDQSAEDDFTDGRAQAPIDGFQHLNPNIQVNR</sequence>
<feature type="compositionally biased region" description="Polar residues" evidence="1">
    <location>
        <begin position="80"/>
        <end position="90"/>
    </location>
</feature>
<name>A0A975LB84_9ACTN</name>
<keyword evidence="3" id="KW-1185">Reference proteome</keyword>
<evidence type="ECO:0000313" key="2">
    <source>
        <dbReference type="EMBL" id="QVJ01966.1"/>
    </source>
</evidence>
<feature type="region of interest" description="Disordered" evidence="1">
    <location>
        <begin position="80"/>
        <end position="119"/>
    </location>
</feature>
<feature type="region of interest" description="Disordered" evidence="1">
    <location>
        <begin position="1"/>
        <end position="30"/>
    </location>
</feature>
<protein>
    <submittedName>
        <fullName evidence="2">Uncharacterized protein</fullName>
    </submittedName>
</protein>
<dbReference type="AlphaFoldDB" id="A0A975LB84"/>
<gene>
    <name evidence="2" type="ORF">KGD82_03345</name>
</gene>
<dbReference type="Proteomes" id="UP000682416">
    <property type="component" value="Chromosome"/>
</dbReference>
<evidence type="ECO:0000313" key="3">
    <source>
        <dbReference type="Proteomes" id="UP000682416"/>
    </source>
</evidence>
<organism evidence="2 3">
    <name type="scientific">Nocardiopsis eucommiae</name>
    <dbReference type="NCBI Taxonomy" id="2831970"/>
    <lineage>
        <taxon>Bacteria</taxon>
        <taxon>Bacillati</taxon>
        <taxon>Actinomycetota</taxon>
        <taxon>Actinomycetes</taxon>
        <taxon>Streptosporangiales</taxon>
        <taxon>Nocardiopsidaceae</taxon>
        <taxon>Nocardiopsis</taxon>
    </lineage>
</organism>
<accession>A0A975LB84</accession>
<proteinExistence type="predicted"/>
<dbReference type="KEGG" id="nec:KGD82_03345"/>
<dbReference type="RefSeq" id="WP_352388053.1">
    <property type="nucleotide sequence ID" value="NZ_CBDRIY010000047.1"/>
</dbReference>
<reference evidence="2" key="1">
    <citation type="submission" date="2021-05" db="EMBL/GenBank/DDBJ databases">
        <authorList>
            <person name="Kaiqin L."/>
            <person name="Jian G."/>
        </authorList>
    </citation>
    <scope>NUCLEOTIDE SEQUENCE</scope>
    <source>
        <strain evidence="2">HDS5</strain>
    </source>
</reference>
<dbReference type="EMBL" id="CP074402">
    <property type="protein sequence ID" value="QVJ01966.1"/>
    <property type="molecule type" value="Genomic_DNA"/>
</dbReference>
<evidence type="ECO:0000256" key="1">
    <source>
        <dbReference type="SAM" id="MobiDB-lite"/>
    </source>
</evidence>